<keyword evidence="1" id="KW-1005">Bacterial flagellum biogenesis</keyword>
<proteinExistence type="predicted"/>
<keyword evidence="5" id="KW-1185">Reference proteome</keyword>
<feature type="region of interest" description="Disordered" evidence="3">
    <location>
        <begin position="144"/>
        <end position="166"/>
    </location>
</feature>
<organism evidence="4 5">
    <name type="scientific">Paenibacillus aceti</name>
    <dbReference type="NCBI Taxonomy" id="1820010"/>
    <lineage>
        <taxon>Bacteria</taxon>
        <taxon>Bacillati</taxon>
        <taxon>Bacillota</taxon>
        <taxon>Bacilli</taxon>
        <taxon>Bacillales</taxon>
        <taxon>Paenibacillaceae</taxon>
        <taxon>Paenibacillus</taxon>
    </lineage>
</organism>
<accession>A0ABQ1VSU1</accession>
<dbReference type="EMBL" id="BMIW01000009">
    <property type="protein sequence ID" value="GGF96390.1"/>
    <property type="molecule type" value="Genomic_DNA"/>
</dbReference>
<evidence type="ECO:0000313" key="4">
    <source>
        <dbReference type="EMBL" id="GGF96390.1"/>
    </source>
</evidence>
<keyword evidence="2" id="KW-0175">Coiled coil</keyword>
<dbReference type="Gene3D" id="1.20.58.300">
    <property type="entry name" value="FlgN-like"/>
    <property type="match status" value="1"/>
</dbReference>
<dbReference type="Proteomes" id="UP000608420">
    <property type="component" value="Unassembled WGS sequence"/>
</dbReference>
<evidence type="ECO:0000313" key="5">
    <source>
        <dbReference type="Proteomes" id="UP000608420"/>
    </source>
</evidence>
<reference evidence="5" key="1">
    <citation type="journal article" date="2019" name="Int. J. Syst. Evol. Microbiol.">
        <title>The Global Catalogue of Microorganisms (GCM) 10K type strain sequencing project: providing services to taxonomists for standard genome sequencing and annotation.</title>
        <authorList>
            <consortium name="The Broad Institute Genomics Platform"/>
            <consortium name="The Broad Institute Genome Sequencing Center for Infectious Disease"/>
            <person name="Wu L."/>
            <person name="Ma J."/>
        </authorList>
    </citation>
    <scope>NUCLEOTIDE SEQUENCE [LARGE SCALE GENOMIC DNA]</scope>
    <source>
        <strain evidence="5">CGMCC 1.15420</strain>
    </source>
</reference>
<dbReference type="Pfam" id="PF05130">
    <property type="entry name" value="FlgN"/>
    <property type="match status" value="1"/>
</dbReference>
<evidence type="ECO:0000256" key="2">
    <source>
        <dbReference type="SAM" id="Coils"/>
    </source>
</evidence>
<comment type="caution">
    <text evidence="4">The sequence shown here is derived from an EMBL/GenBank/DDBJ whole genome shotgun (WGS) entry which is preliminary data.</text>
</comment>
<dbReference type="InterPro" id="IPR036679">
    <property type="entry name" value="FlgN-like_sf"/>
</dbReference>
<dbReference type="SUPFAM" id="SSF140566">
    <property type="entry name" value="FlgN-like"/>
    <property type="match status" value="1"/>
</dbReference>
<dbReference type="RefSeq" id="WP_120463758.1">
    <property type="nucleotide sequence ID" value="NZ_BMIW01000009.1"/>
</dbReference>
<evidence type="ECO:0000256" key="3">
    <source>
        <dbReference type="SAM" id="MobiDB-lite"/>
    </source>
</evidence>
<gene>
    <name evidence="4" type="ORF">GCM10010913_17530</name>
</gene>
<protein>
    <recommendedName>
        <fullName evidence="6">Flagellar biosynthesis protein FlgN</fullName>
    </recommendedName>
</protein>
<name>A0ABQ1VSU1_9BACL</name>
<feature type="coiled-coil region" evidence="2">
    <location>
        <begin position="94"/>
        <end position="124"/>
    </location>
</feature>
<sequence length="166" mass="18840">MSIQQVVDSLDSLYEVHQEMLGISKHKQEAIVNNDVEKLIEVMNQESRCVKQIEQLEGEREKVCQDFLLEKGIKSQLQLTVTELTRLAFDPVDKKALQDAQAKLSSTLNELKRLNELNQKLIEQSLVFIDYSLELLGGREDQEITYQHPGGKSGGVKKPGLFDTRA</sequence>
<evidence type="ECO:0000256" key="1">
    <source>
        <dbReference type="ARBA" id="ARBA00022795"/>
    </source>
</evidence>
<dbReference type="InterPro" id="IPR007809">
    <property type="entry name" value="FlgN-like"/>
</dbReference>
<evidence type="ECO:0008006" key="6">
    <source>
        <dbReference type="Google" id="ProtNLM"/>
    </source>
</evidence>